<dbReference type="RefSeq" id="WP_169586918.1">
    <property type="nucleotide sequence ID" value="NZ_JABBGK010000001.1"/>
</dbReference>
<organism evidence="2 3">
    <name type="scientific">Rhizobium terricola</name>
    <dbReference type="NCBI Taxonomy" id="2728849"/>
    <lineage>
        <taxon>Bacteria</taxon>
        <taxon>Pseudomonadati</taxon>
        <taxon>Pseudomonadota</taxon>
        <taxon>Alphaproteobacteria</taxon>
        <taxon>Hyphomicrobiales</taxon>
        <taxon>Rhizobiaceae</taxon>
        <taxon>Rhizobium/Agrobacterium group</taxon>
        <taxon>Rhizobium</taxon>
    </lineage>
</organism>
<sequence length="55" mass="6096">MHKDKRQEEQAVKGDLDHRIIVAGPETRARESGKKDPQPSKTVVRNGGENTQSGK</sequence>
<reference evidence="2 3" key="1">
    <citation type="submission" date="2020-04" db="EMBL/GenBank/DDBJ databases">
        <title>Rhizobium sp. S-51 isolated from soil.</title>
        <authorList>
            <person name="Dahal R.H."/>
        </authorList>
    </citation>
    <scope>NUCLEOTIDE SEQUENCE [LARGE SCALE GENOMIC DNA]</scope>
    <source>
        <strain evidence="2 3">S-51</strain>
    </source>
</reference>
<evidence type="ECO:0000313" key="2">
    <source>
        <dbReference type="EMBL" id="NML72976.1"/>
    </source>
</evidence>
<protein>
    <submittedName>
        <fullName evidence="2">Uncharacterized protein</fullName>
    </submittedName>
</protein>
<dbReference type="Proteomes" id="UP000541470">
    <property type="component" value="Unassembled WGS sequence"/>
</dbReference>
<comment type="caution">
    <text evidence="2">The sequence shown here is derived from an EMBL/GenBank/DDBJ whole genome shotgun (WGS) entry which is preliminary data.</text>
</comment>
<evidence type="ECO:0000256" key="1">
    <source>
        <dbReference type="SAM" id="MobiDB-lite"/>
    </source>
</evidence>
<accession>A0A7Y0FUQ1</accession>
<proteinExistence type="predicted"/>
<feature type="region of interest" description="Disordered" evidence="1">
    <location>
        <begin position="1"/>
        <end position="55"/>
    </location>
</feature>
<dbReference type="AlphaFoldDB" id="A0A7Y0FUQ1"/>
<feature type="compositionally biased region" description="Basic and acidic residues" evidence="1">
    <location>
        <begin position="1"/>
        <end position="20"/>
    </location>
</feature>
<dbReference type="EMBL" id="JABBGK010000001">
    <property type="protein sequence ID" value="NML72976.1"/>
    <property type="molecule type" value="Genomic_DNA"/>
</dbReference>
<feature type="compositionally biased region" description="Polar residues" evidence="1">
    <location>
        <begin position="39"/>
        <end position="55"/>
    </location>
</feature>
<keyword evidence="3" id="KW-1185">Reference proteome</keyword>
<feature type="compositionally biased region" description="Basic and acidic residues" evidence="1">
    <location>
        <begin position="27"/>
        <end position="38"/>
    </location>
</feature>
<name>A0A7Y0FUQ1_9HYPH</name>
<evidence type="ECO:0000313" key="3">
    <source>
        <dbReference type="Proteomes" id="UP000541470"/>
    </source>
</evidence>
<gene>
    <name evidence="2" type="ORF">HHL25_02440</name>
</gene>